<dbReference type="InterPro" id="IPR036286">
    <property type="entry name" value="LexA/Signal_pep-like_sf"/>
</dbReference>
<dbReference type="EMBL" id="NFFZ01000009">
    <property type="protein sequence ID" value="OTI60383.1"/>
    <property type="molecule type" value="Genomic_DNA"/>
</dbReference>
<dbReference type="SUPFAM" id="SSF47413">
    <property type="entry name" value="lambda repressor-like DNA-binding domains"/>
    <property type="match status" value="1"/>
</dbReference>
<dbReference type="SUPFAM" id="SSF51306">
    <property type="entry name" value="LexA/Signal peptidase"/>
    <property type="match status" value="1"/>
</dbReference>
<dbReference type="InterPro" id="IPR015927">
    <property type="entry name" value="Peptidase_S24_S26A/B/C"/>
</dbReference>
<protein>
    <submittedName>
        <fullName evidence="5 7">Transcriptional regulator</fullName>
    </submittedName>
    <submittedName>
        <fullName evidence="6">Helix-turn-helix domain-containing protein</fullName>
    </submittedName>
</protein>
<organism evidence="5 9">
    <name type="scientific">Pseudomonas aeruginosa</name>
    <dbReference type="NCBI Taxonomy" id="287"/>
    <lineage>
        <taxon>Bacteria</taxon>
        <taxon>Pseudomonadati</taxon>
        <taxon>Pseudomonadota</taxon>
        <taxon>Gammaproteobacteria</taxon>
        <taxon>Pseudomonadales</taxon>
        <taxon>Pseudomonadaceae</taxon>
        <taxon>Pseudomonas</taxon>
    </lineage>
</organism>
<gene>
    <name evidence="5" type="primary">prtR_2</name>
    <name evidence="7" type="ORF">CAZ10_19055</name>
    <name evidence="6" type="ORF">GUL26_17465</name>
    <name evidence="8" type="ORF">IPC1295_08645</name>
    <name evidence="5" type="ORF">PAERUG_P19_London_7_VIM_2_05_10_01896</name>
</gene>
<name>A0A069QIQ9_PSEAI</name>
<evidence type="ECO:0000313" key="11">
    <source>
        <dbReference type="Proteomes" id="UP000284767"/>
    </source>
</evidence>
<reference evidence="6" key="6">
    <citation type="submission" date="2020-01" db="EMBL/GenBank/DDBJ databases">
        <title>Bacteria Cultured from War Wounds Associated with the Conflict in Eastern Ukraine.</title>
        <authorList>
            <person name="Snesrud E."/>
            <person name="Galac M.R."/>
            <person name="Mc Gann P."/>
            <person name="Valentine K."/>
            <person name="Viacheslav K."/>
        </authorList>
    </citation>
    <scope>NUCLEOTIDE SEQUENCE</scope>
    <source>
        <strain evidence="6">VNMU148</strain>
    </source>
</reference>
<dbReference type="EMBL" id="CVVU01000111">
    <property type="protein sequence ID" value="CRO54389.1"/>
    <property type="molecule type" value="Genomic_DNA"/>
</dbReference>
<dbReference type="EMBL" id="NSNE01000004">
    <property type="protein sequence ID" value="RPM19216.1"/>
    <property type="molecule type" value="Genomic_DNA"/>
</dbReference>
<reference evidence="9" key="1">
    <citation type="submission" date="2015-06" db="EMBL/GenBank/DDBJ databases">
        <authorList>
            <person name="Radhakrishnan Rajesh"/>
            <person name="Underwood Anthony"/>
            <person name="Al-Shahib Ali"/>
        </authorList>
    </citation>
    <scope>NUCLEOTIDE SEQUENCE [LARGE SCALE GENOMIC DNA]</scope>
    <source>
        <strain evidence="9">P19_London_7_VIM_2_05_10</strain>
    </source>
</reference>
<dbReference type="Gene3D" id="1.10.260.40">
    <property type="entry name" value="lambda repressor-like DNA-binding domains"/>
    <property type="match status" value="1"/>
</dbReference>
<evidence type="ECO:0000259" key="4">
    <source>
        <dbReference type="PROSITE" id="PS50943"/>
    </source>
</evidence>
<evidence type="ECO:0000313" key="6">
    <source>
        <dbReference type="EMBL" id="MZZ14041.1"/>
    </source>
</evidence>
<dbReference type="PANTHER" id="PTHR40661">
    <property type="match status" value="1"/>
</dbReference>
<dbReference type="Proteomes" id="UP000284767">
    <property type="component" value="Unassembled WGS sequence"/>
</dbReference>
<evidence type="ECO:0000313" key="9">
    <source>
        <dbReference type="Proteomes" id="UP000045039"/>
    </source>
</evidence>
<reference evidence="8 11" key="5">
    <citation type="submission" date="2019-01" db="EMBL/GenBank/DDBJ databases">
        <title>The Pseudomonas aeruginosa pan-genome provides new insights on its population structure, horizontal gene transfer and pathogenicity.</title>
        <authorList>
            <person name="Freschi L."/>
            <person name="Vincent A.T."/>
            <person name="Jeukens J."/>
            <person name="Emond-Rheault J.-G."/>
            <person name="Kukavica-Ibrulj I."/>
            <person name="Dupont M.-J."/>
            <person name="Charette S.J."/>
            <person name="Boyle B."/>
            <person name="Levesque R.C."/>
        </authorList>
    </citation>
    <scope>NUCLEOTIDE SEQUENCE [LARGE SCALE GENOMIC DNA]</scope>
    <source>
        <strain evidence="8 11">PA-W36</strain>
    </source>
</reference>
<evidence type="ECO:0000313" key="8">
    <source>
        <dbReference type="EMBL" id="RPM19216.1"/>
    </source>
</evidence>
<dbReference type="OMA" id="QHVNNWF"/>
<dbReference type="InterPro" id="IPR010982">
    <property type="entry name" value="Lambda_DNA-bd_dom_sf"/>
</dbReference>
<dbReference type="SMART" id="SM00530">
    <property type="entry name" value="HTH_XRE"/>
    <property type="match status" value="1"/>
</dbReference>
<dbReference type="eggNOG" id="COG3655">
    <property type="taxonomic scope" value="Bacteria"/>
</dbReference>
<dbReference type="Proteomes" id="UP000194857">
    <property type="component" value="Unassembled WGS sequence"/>
</dbReference>
<evidence type="ECO:0000313" key="7">
    <source>
        <dbReference type="EMBL" id="OTI60383.1"/>
    </source>
</evidence>
<dbReference type="eggNOG" id="COG2932">
    <property type="taxonomic scope" value="Bacteria"/>
</dbReference>
<proteinExistence type="predicted"/>
<dbReference type="GO" id="GO:0003677">
    <property type="term" value="F:DNA binding"/>
    <property type="evidence" value="ECO:0007669"/>
    <property type="project" value="UniProtKB-KW"/>
</dbReference>
<comment type="caution">
    <text evidence="5">The sequence shown here is derived from an EMBL/GenBank/DDBJ whole genome shotgun (WGS) entry which is preliminary data.</text>
</comment>
<dbReference type="Pfam" id="PF01381">
    <property type="entry name" value="HTH_3"/>
    <property type="match status" value="1"/>
</dbReference>
<reference evidence="5" key="2">
    <citation type="submission" date="2015-06" db="EMBL/GenBank/DDBJ databases">
        <authorList>
            <person name="Radhakrishnan R."/>
            <person name="Underwood A."/>
            <person name="Al-Shahib A."/>
        </authorList>
    </citation>
    <scope>NUCLEOTIDE SEQUENCE</scope>
    <source>
        <strain evidence="5">P19_London_7_VIM_2_05_10</strain>
    </source>
</reference>
<reference evidence="7 10" key="3">
    <citation type="submission" date="2017-05" db="EMBL/GenBank/DDBJ databases">
        <authorList>
            <person name="Song R."/>
            <person name="Chenine A.L."/>
            <person name="Ruprecht R.M."/>
        </authorList>
    </citation>
    <scope>NUCLEOTIDE SEQUENCE [LARGE SCALE GENOMIC DNA]</scope>
    <source>
        <strain evidence="7 10">S567_C10_BS</strain>
    </source>
</reference>
<accession>A0A069QIQ9</accession>
<dbReference type="InterPro" id="IPR001387">
    <property type="entry name" value="Cro/C1-type_HTH"/>
</dbReference>
<evidence type="ECO:0000313" key="10">
    <source>
        <dbReference type="Proteomes" id="UP000194857"/>
    </source>
</evidence>
<dbReference type="InterPro" id="IPR039418">
    <property type="entry name" value="LexA-like"/>
</dbReference>
<dbReference type="Gene3D" id="2.10.109.10">
    <property type="entry name" value="Umud Fragment, subunit A"/>
    <property type="match status" value="1"/>
</dbReference>
<sequence length="256" mass="28112">MDKSTQIPPDSFAARLKQAMAMRNLKQETLAEAAGVSQNTIHKLTSGKAQSTRKLIEIAAALGVSPVWLQTGEGAPAARSAVSVADGSPLVLEPLHPWDSDTPLDEDEVELPLYKEVEMSAGAGRTAVREIEGRKLRFSYATLRASGVDPSAAICAQLTGNSMEPLIMDGSTIGVDTATTHITDGEIYALEHDGMLRVKFVYRLPGGGIRLRSFNREEYPDEEYSPEDMRSRQISMIGWVFWWSTVRHRRGPSLVR</sequence>
<dbReference type="RefSeq" id="WP_003113202.1">
    <property type="nucleotide sequence ID" value="NZ_AP024513.1"/>
</dbReference>
<keyword evidence="1" id="KW-0805">Transcription regulation</keyword>
<evidence type="ECO:0000256" key="3">
    <source>
        <dbReference type="ARBA" id="ARBA00023163"/>
    </source>
</evidence>
<dbReference type="CDD" id="cd06529">
    <property type="entry name" value="S24_LexA-like"/>
    <property type="match status" value="1"/>
</dbReference>
<dbReference type="Proteomes" id="UP000644192">
    <property type="component" value="Unassembled WGS sequence"/>
</dbReference>
<dbReference type="Pfam" id="PF00717">
    <property type="entry name" value="Peptidase_S24"/>
    <property type="match status" value="1"/>
</dbReference>
<evidence type="ECO:0000256" key="1">
    <source>
        <dbReference type="ARBA" id="ARBA00023015"/>
    </source>
</evidence>
<dbReference type="PROSITE" id="PS50943">
    <property type="entry name" value="HTH_CROC1"/>
    <property type="match status" value="1"/>
</dbReference>
<accession>A0A1S1C6S8</accession>
<dbReference type="PANTHER" id="PTHR40661:SF2">
    <property type="entry name" value="HTH-TYPE TRANSCRIPTIONAL REGULATOR PRTR"/>
    <property type="match status" value="1"/>
</dbReference>
<keyword evidence="2" id="KW-0238">DNA-binding</keyword>
<evidence type="ECO:0000256" key="2">
    <source>
        <dbReference type="ARBA" id="ARBA00023125"/>
    </source>
</evidence>
<dbReference type="CDD" id="cd00093">
    <property type="entry name" value="HTH_XRE"/>
    <property type="match status" value="1"/>
</dbReference>
<keyword evidence="3" id="KW-0804">Transcription</keyword>
<reference evidence="8 11" key="4">
    <citation type="submission" date="2017-08" db="EMBL/GenBank/DDBJ databases">
        <authorList>
            <person name="Feschi L."/>
            <person name="Jeukens J."/>
            <person name="Emond-Rheault J.-G."/>
            <person name="Kukavica-Ibrulj I."/>
            <person name="Boyle B."/>
            <person name="Levesque R.C."/>
        </authorList>
    </citation>
    <scope>NUCLEOTIDE SEQUENCE [LARGE SCALE GENOMIC DNA]</scope>
    <source>
        <strain evidence="8 11">PA-W36</strain>
    </source>
</reference>
<feature type="domain" description="HTH cro/C1-type" evidence="4">
    <location>
        <begin position="16"/>
        <end position="69"/>
    </location>
</feature>
<evidence type="ECO:0000313" key="5">
    <source>
        <dbReference type="EMBL" id="CRO54389.1"/>
    </source>
</evidence>
<dbReference type="Proteomes" id="UP000045039">
    <property type="component" value="Unassembled WGS sequence"/>
</dbReference>
<dbReference type="AlphaFoldDB" id="A0A069QIQ9"/>
<dbReference type="EMBL" id="WXZT01000012">
    <property type="protein sequence ID" value="MZZ14041.1"/>
    <property type="molecule type" value="Genomic_DNA"/>
</dbReference>